<name>Q7UNJ6_RHOBA</name>
<accession>Q7UNJ6</accession>
<dbReference type="EMBL" id="BX294146">
    <property type="protein sequence ID" value="CAD75423.1"/>
    <property type="molecule type" value="Genomic_DNA"/>
</dbReference>
<gene>
    <name evidence="2" type="ordered locus">RB7547</name>
</gene>
<organism evidence="2 3">
    <name type="scientific">Rhodopirellula baltica (strain DSM 10527 / NCIMB 13988 / SH1)</name>
    <dbReference type="NCBI Taxonomy" id="243090"/>
    <lineage>
        <taxon>Bacteria</taxon>
        <taxon>Pseudomonadati</taxon>
        <taxon>Planctomycetota</taxon>
        <taxon>Planctomycetia</taxon>
        <taxon>Pirellulales</taxon>
        <taxon>Pirellulaceae</taxon>
        <taxon>Rhodopirellula</taxon>
    </lineage>
</organism>
<dbReference type="HOGENOM" id="CLU_2773150_0_0_0"/>
<feature type="region of interest" description="Disordered" evidence="1">
    <location>
        <begin position="44"/>
        <end position="69"/>
    </location>
</feature>
<dbReference type="Proteomes" id="UP000001025">
    <property type="component" value="Chromosome"/>
</dbReference>
<reference evidence="2 3" key="1">
    <citation type="journal article" date="2003" name="Proc. Natl. Acad. Sci. U.S.A.">
        <title>Complete genome sequence of the marine planctomycete Pirellula sp. strain 1.</title>
        <authorList>
            <person name="Gloeckner F.O."/>
            <person name="Kube M."/>
            <person name="Bauer M."/>
            <person name="Teeling H."/>
            <person name="Lombardot T."/>
            <person name="Ludwig W."/>
            <person name="Gade D."/>
            <person name="Beck A."/>
            <person name="Borzym K."/>
            <person name="Heitmann K."/>
            <person name="Rabus R."/>
            <person name="Schlesner H."/>
            <person name="Amann R."/>
            <person name="Reinhardt R."/>
        </authorList>
    </citation>
    <scope>NUCLEOTIDE SEQUENCE [LARGE SCALE GENOMIC DNA]</scope>
    <source>
        <strain evidence="3">DSM 10527 / NCIMB 13988 / SH1</strain>
    </source>
</reference>
<evidence type="ECO:0000313" key="2">
    <source>
        <dbReference type="EMBL" id="CAD75423.1"/>
    </source>
</evidence>
<evidence type="ECO:0000313" key="3">
    <source>
        <dbReference type="Proteomes" id="UP000001025"/>
    </source>
</evidence>
<dbReference type="KEGG" id="rba:RB7547"/>
<evidence type="ECO:0000256" key="1">
    <source>
        <dbReference type="SAM" id="MobiDB-lite"/>
    </source>
</evidence>
<sequence length="69" mass="8264">MNCTDRIVFGPFDERLGSSSHHTFPSQKRSQHCERIAWQLHRLSGSRRNRAPRQYKRPLVLRNRDSHHD</sequence>
<protein>
    <submittedName>
        <fullName evidence="2">Uncharacterized protein</fullName>
    </submittedName>
</protein>
<feature type="compositionally biased region" description="Basic residues" evidence="1">
    <location>
        <begin position="44"/>
        <end position="56"/>
    </location>
</feature>
<dbReference type="EnsemblBacteria" id="CAD75423">
    <property type="protein sequence ID" value="CAD75423"/>
    <property type="gene ID" value="RB7547"/>
</dbReference>
<proteinExistence type="predicted"/>
<dbReference type="AlphaFoldDB" id="Q7UNJ6"/>
<keyword evidence="3" id="KW-1185">Reference proteome</keyword>
<dbReference type="InParanoid" id="Q7UNJ6"/>